<sequence length="93" mass="10102">MIATARLWEIAENLHRAELTVQERAEHIAEWVRLTADKGAQVAPPGGRQPHDKGIKAAVRELGIDRTEAQRAVKIAAISDEAKQAARDAAVTS</sequence>
<dbReference type="EMBL" id="CP000613">
    <property type="protein sequence ID" value="ACI98702.1"/>
    <property type="molecule type" value="Genomic_DNA"/>
</dbReference>
<reference evidence="1 2" key="1">
    <citation type="journal article" date="2010" name="BMC Genomics">
        <title>Metabolic flexibility revealed in the genome of the cyst-forming alpha-1 proteobacterium Rhodospirillum centenum.</title>
        <authorList>
            <person name="Lu Y.K."/>
            <person name="Marden J."/>
            <person name="Han M."/>
            <person name="Swingley W.D."/>
            <person name="Mastrian S.D."/>
            <person name="Chowdhury S.R."/>
            <person name="Hao J."/>
            <person name="Helmy T."/>
            <person name="Kim S."/>
            <person name="Kurdoglu A.A."/>
            <person name="Matthies H.J."/>
            <person name="Rollo D."/>
            <person name="Stothard P."/>
            <person name="Blankenship R.E."/>
            <person name="Bauer C.E."/>
            <person name="Touchman J.W."/>
        </authorList>
    </citation>
    <scope>NUCLEOTIDE SEQUENCE [LARGE SCALE GENOMIC DNA]</scope>
    <source>
        <strain evidence="2">ATCC 51521 / SW</strain>
    </source>
</reference>
<dbReference type="STRING" id="414684.RC1_1297"/>
<keyword evidence="2" id="KW-1185">Reference proteome</keyword>
<accession>B6IMN6</accession>
<dbReference type="RefSeq" id="WP_012566489.1">
    <property type="nucleotide sequence ID" value="NC_011420.2"/>
</dbReference>
<gene>
    <name evidence="1" type="ordered locus">RC1_1297</name>
</gene>
<protein>
    <submittedName>
        <fullName evidence="1">Uncharacterized protein</fullName>
    </submittedName>
</protein>
<dbReference type="Gene3D" id="1.10.10.2830">
    <property type="match status" value="1"/>
</dbReference>
<organism evidence="1 2">
    <name type="scientific">Rhodospirillum centenum (strain ATCC 51521 / SW)</name>
    <dbReference type="NCBI Taxonomy" id="414684"/>
    <lineage>
        <taxon>Bacteria</taxon>
        <taxon>Pseudomonadati</taxon>
        <taxon>Pseudomonadota</taxon>
        <taxon>Alphaproteobacteria</taxon>
        <taxon>Rhodospirillales</taxon>
        <taxon>Rhodospirillaceae</taxon>
        <taxon>Rhodospirillum</taxon>
    </lineage>
</organism>
<dbReference type="Proteomes" id="UP000001591">
    <property type="component" value="Chromosome"/>
</dbReference>
<name>B6IMN6_RHOCS</name>
<dbReference type="AlphaFoldDB" id="B6IMN6"/>
<evidence type="ECO:0000313" key="2">
    <source>
        <dbReference type="Proteomes" id="UP000001591"/>
    </source>
</evidence>
<dbReference type="KEGG" id="rce:RC1_1297"/>
<evidence type="ECO:0000313" key="1">
    <source>
        <dbReference type="EMBL" id="ACI98702.1"/>
    </source>
</evidence>
<dbReference type="OrthoDB" id="8449249at2"/>
<proteinExistence type="predicted"/>
<dbReference type="HOGENOM" id="CLU_2397619_0_0_5"/>